<dbReference type="PANTHER" id="PTHR43436:SF2">
    <property type="entry name" value="ARAC_XYLS FAMILY TRANSCRIPTIONAL REGULATOR"/>
    <property type="match status" value="1"/>
</dbReference>
<accession>A0A6P1C0T3</accession>
<evidence type="ECO:0000256" key="3">
    <source>
        <dbReference type="ARBA" id="ARBA00023163"/>
    </source>
</evidence>
<dbReference type="GO" id="GO:0003700">
    <property type="term" value="F:DNA-binding transcription factor activity"/>
    <property type="evidence" value="ECO:0007669"/>
    <property type="project" value="InterPro"/>
</dbReference>
<dbReference type="PROSITE" id="PS01124">
    <property type="entry name" value="HTH_ARAC_FAMILY_2"/>
    <property type="match status" value="1"/>
</dbReference>
<dbReference type="RefSeq" id="WP_041677950.1">
    <property type="nucleotide sequence ID" value="NZ_JAADZA010000002.1"/>
</dbReference>
<gene>
    <name evidence="5" type="ORF">GXW80_03095</name>
</gene>
<keyword evidence="2" id="KW-0238">DNA-binding</keyword>
<dbReference type="EMBL" id="JAADZA010000002">
    <property type="protein sequence ID" value="NEV09966.1"/>
    <property type="molecule type" value="Genomic_DNA"/>
</dbReference>
<reference evidence="5 6" key="1">
    <citation type="submission" date="2020-02" db="EMBL/GenBank/DDBJ databases">
        <title>Draft genome sequence of Rhizobium tropici.</title>
        <authorList>
            <person name="Khayi S."/>
            <person name="Jemo M."/>
        </authorList>
    </citation>
    <scope>NUCLEOTIDE SEQUENCE [LARGE SCALE GENOMIC DNA]</scope>
    <source>
        <strain evidence="5 6">A12</strain>
    </source>
</reference>
<protein>
    <submittedName>
        <fullName evidence="5">AraC family transcriptional regulator</fullName>
    </submittedName>
</protein>
<dbReference type="InterPro" id="IPR009594">
    <property type="entry name" value="Tscrpt_reg_HTH_AraC_N"/>
</dbReference>
<name>A0A6P1C0T3_RHITR</name>
<dbReference type="PANTHER" id="PTHR43436">
    <property type="entry name" value="ARAC-FAMILY TRANSCRIPTIONAL REGULATOR"/>
    <property type="match status" value="1"/>
</dbReference>
<evidence type="ECO:0000256" key="2">
    <source>
        <dbReference type="ARBA" id="ARBA00023125"/>
    </source>
</evidence>
<feature type="domain" description="HTH araC/xylS-type" evidence="4">
    <location>
        <begin position="202"/>
        <end position="300"/>
    </location>
</feature>
<keyword evidence="3" id="KW-0804">Transcription</keyword>
<comment type="caution">
    <text evidence="5">The sequence shown here is derived from an EMBL/GenBank/DDBJ whole genome shotgun (WGS) entry which is preliminary data.</text>
</comment>
<dbReference type="Gene3D" id="1.10.10.60">
    <property type="entry name" value="Homeodomain-like"/>
    <property type="match status" value="2"/>
</dbReference>
<evidence type="ECO:0000313" key="5">
    <source>
        <dbReference type="EMBL" id="NEV09966.1"/>
    </source>
</evidence>
<dbReference type="InterPro" id="IPR009057">
    <property type="entry name" value="Homeodomain-like_sf"/>
</dbReference>
<dbReference type="Pfam" id="PF06719">
    <property type="entry name" value="AraC_N"/>
    <property type="match status" value="1"/>
</dbReference>
<dbReference type="SUPFAM" id="SSF46689">
    <property type="entry name" value="Homeodomain-like"/>
    <property type="match status" value="2"/>
</dbReference>
<dbReference type="GO" id="GO:0043565">
    <property type="term" value="F:sequence-specific DNA binding"/>
    <property type="evidence" value="ECO:0007669"/>
    <property type="project" value="InterPro"/>
</dbReference>
<dbReference type="Pfam" id="PF12833">
    <property type="entry name" value="HTH_18"/>
    <property type="match status" value="1"/>
</dbReference>
<dbReference type="SMART" id="SM00342">
    <property type="entry name" value="HTH_ARAC"/>
    <property type="match status" value="1"/>
</dbReference>
<dbReference type="PROSITE" id="PS00041">
    <property type="entry name" value="HTH_ARAC_FAMILY_1"/>
    <property type="match status" value="1"/>
</dbReference>
<evidence type="ECO:0000313" key="6">
    <source>
        <dbReference type="Proteomes" id="UP000471190"/>
    </source>
</evidence>
<evidence type="ECO:0000256" key="1">
    <source>
        <dbReference type="ARBA" id="ARBA00023015"/>
    </source>
</evidence>
<evidence type="ECO:0000259" key="4">
    <source>
        <dbReference type="PROSITE" id="PS01124"/>
    </source>
</evidence>
<sequence>MLPNPMKQSDESSKRRELVELAGLLAPGHGYNPTALAGVRILRTEAILRDVPVLYKPGAVFVLQGRKQGVLEGEVYLYDEEHYLAVSVPVPFRMESSASAERPLLAVYLEFDMLLAAEIASDLGARQSGAATGKVRSLTSSRMEPMIEDVLLRLLRALSDPVELAVLGAGILRELHYRVLVGPQGGAVISALQQQGISGRIVRSLARLREAYNSEISVAALAREAGMSVPSYHVHFKALTGSSPMQYLKAMRLHEARLMIARHDGTIAEVAASVGYASAAQFSRDFKRHFRRTASEEAKWVRQHLGELI</sequence>
<dbReference type="AlphaFoldDB" id="A0A6P1C0T3"/>
<proteinExistence type="predicted"/>
<keyword evidence="1" id="KW-0805">Transcription regulation</keyword>
<dbReference type="InterPro" id="IPR018062">
    <property type="entry name" value="HTH_AraC-typ_CS"/>
</dbReference>
<dbReference type="Proteomes" id="UP000471190">
    <property type="component" value="Unassembled WGS sequence"/>
</dbReference>
<organism evidence="5 6">
    <name type="scientific">Rhizobium tropici</name>
    <dbReference type="NCBI Taxonomy" id="398"/>
    <lineage>
        <taxon>Bacteria</taxon>
        <taxon>Pseudomonadati</taxon>
        <taxon>Pseudomonadota</taxon>
        <taxon>Alphaproteobacteria</taxon>
        <taxon>Hyphomicrobiales</taxon>
        <taxon>Rhizobiaceae</taxon>
        <taxon>Rhizobium/Agrobacterium group</taxon>
        <taxon>Rhizobium</taxon>
    </lineage>
</organism>
<dbReference type="InterPro" id="IPR018060">
    <property type="entry name" value="HTH_AraC"/>
</dbReference>